<name>A0A660SA80_UNCT6</name>
<dbReference type="Pfam" id="PF14236">
    <property type="entry name" value="DruA"/>
    <property type="match status" value="1"/>
</dbReference>
<protein>
    <submittedName>
        <fullName evidence="1">Uncharacterized protein</fullName>
    </submittedName>
</protein>
<accession>A0A660SA80</accession>
<comment type="caution">
    <text evidence="1">The sequence shown here is derived from an EMBL/GenBank/DDBJ whole genome shotgun (WGS) entry which is preliminary data.</text>
</comment>
<dbReference type="AlphaFoldDB" id="A0A660SA80"/>
<evidence type="ECO:0000313" key="1">
    <source>
        <dbReference type="EMBL" id="RKX67698.1"/>
    </source>
</evidence>
<dbReference type="EMBL" id="QNBD01000325">
    <property type="protein sequence ID" value="RKX67698.1"/>
    <property type="molecule type" value="Genomic_DNA"/>
</dbReference>
<sequence>MIEIDINKIEIKSASNSHLWIKIREFLGSFTYRQPPGRNMKFFVKERNWLLGILELSSPVINLKVRDEYLKLKGKDKGKKLRNIAEMTTCMATQPFGYFYNGGKLIALLGSTLKKEYKEKYGDDLLWVTTMGRNKRPTQYDRAMKFLGYSKGKTFSHIDNRKYAEMMNWLKNHNYPIPSAEFGAGSNARMRRILAYIKYSKDRTIKYEEVKRPIYILPTTSERKEIIKYWWKRFGEKRYQKMTG</sequence>
<reference evidence="1 2" key="1">
    <citation type="submission" date="2018-06" db="EMBL/GenBank/DDBJ databases">
        <title>Extensive metabolic versatility and redundancy in microbially diverse, dynamic hydrothermal sediments.</title>
        <authorList>
            <person name="Dombrowski N."/>
            <person name="Teske A."/>
            <person name="Baker B.J."/>
        </authorList>
    </citation>
    <scope>NUCLEOTIDE SEQUENCE [LARGE SCALE GENOMIC DNA]</scope>
    <source>
        <strain evidence="1">B10_G13</strain>
    </source>
</reference>
<dbReference type="InterPro" id="IPR025639">
    <property type="entry name" value="DruA"/>
</dbReference>
<proteinExistence type="predicted"/>
<gene>
    <name evidence="1" type="ORF">DRP43_06315</name>
</gene>
<dbReference type="Proteomes" id="UP000271125">
    <property type="component" value="Unassembled WGS sequence"/>
</dbReference>
<organism evidence="1 2">
    <name type="scientific">candidate division TA06 bacterium</name>
    <dbReference type="NCBI Taxonomy" id="2250710"/>
    <lineage>
        <taxon>Bacteria</taxon>
        <taxon>Bacteria division TA06</taxon>
    </lineage>
</organism>
<evidence type="ECO:0000313" key="2">
    <source>
        <dbReference type="Proteomes" id="UP000271125"/>
    </source>
</evidence>